<organism evidence="1 2">
    <name type="scientific">Peronosclerospora sorghi</name>
    <dbReference type="NCBI Taxonomy" id="230839"/>
    <lineage>
        <taxon>Eukaryota</taxon>
        <taxon>Sar</taxon>
        <taxon>Stramenopiles</taxon>
        <taxon>Oomycota</taxon>
        <taxon>Peronosporomycetes</taxon>
        <taxon>Peronosporales</taxon>
        <taxon>Peronosporaceae</taxon>
        <taxon>Peronosclerospora</taxon>
    </lineage>
</organism>
<protein>
    <submittedName>
        <fullName evidence="1">Uncharacterized protein</fullName>
    </submittedName>
</protein>
<proteinExistence type="predicted"/>
<comment type="caution">
    <text evidence="1">The sequence shown here is derived from an EMBL/GenBank/DDBJ whole genome shotgun (WGS) entry which is preliminary data.</text>
</comment>
<evidence type="ECO:0000313" key="2">
    <source>
        <dbReference type="Proteomes" id="UP001163321"/>
    </source>
</evidence>
<sequence>MNACEDTDRFDEFLTQYTTIICNDAKFAETIGERIDNDIVSRGDRKANDTGSQQSNAIFCENYDKLVETGLVSIQELTKFPTDTPSGTSGEESESGEVQALCEELATMHMMVKVSRVNVIASQLAELLERAFVSSLTPLECIEPSLVDVRGISRQLLADFLVSHKSVMKLDYVLVRIFLNLFQHGFCRTNAVKKDEEGDQSSDKRNFQDYVEGTRMEQAKERRTCEPEQPSDQKAEDTGLEMQNDFESTMHDMPDDEVGKQNESEDREDLDREMGDFDQNDENVVSEKLWGKDSDDD</sequence>
<keyword evidence="2" id="KW-1185">Reference proteome</keyword>
<dbReference type="Proteomes" id="UP001163321">
    <property type="component" value="Chromosome 7"/>
</dbReference>
<gene>
    <name evidence="1" type="ORF">PsorP6_014750</name>
</gene>
<accession>A0ACC0VT82</accession>
<evidence type="ECO:0000313" key="1">
    <source>
        <dbReference type="EMBL" id="KAI9909311.1"/>
    </source>
</evidence>
<reference evidence="1 2" key="1">
    <citation type="journal article" date="2022" name="bioRxiv">
        <title>The genome of the oomycete Peronosclerospora sorghi, a cosmopolitan pathogen of maize and sorghum, is inflated with dispersed pseudogenes.</title>
        <authorList>
            <person name="Fletcher K."/>
            <person name="Martin F."/>
            <person name="Isakeit T."/>
            <person name="Cavanaugh K."/>
            <person name="Magill C."/>
            <person name="Michelmore R."/>
        </authorList>
    </citation>
    <scope>NUCLEOTIDE SEQUENCE [LARGE SCALE GENOMIC DNA]</scope>
    <source>
        <strain evidence="1">P6</strain>
    </source>
</reference>
<dbReference type="EMBL" id="CM047586">
    <property type="protein sequence ID" value="KAI9909311.1"/>
    <property type="molecule type" value="Genomic_DNA"/>
</dbReference>
<name>A0ACC0VT82_9STRA</name>